<evidence type="ECO:0000256" key="7">
    <source>
        <dbReference type="RuleBase" id="RU003991"/>
    </source>
</evidence>
<accession>A0A6N0ISH2</accession>
<keyword evidence="9" id="KW-0614">Plasmid</keyword>
<evidence type="ECO:0000256" key="6">
    <source>
        <dbReference type="ARBA" id="ARBA00023236"/>
    </source>
</evidence>
<keyword evidence="4 7" id="KW-0068">Autocatalytic cleavage</keyword>
<dbReference type="NCBIfam" id="NF007621">
    <property type="entry name" value="PRK10276.1"/>
    <property type="match status" value="1"/>
</dbReference>
<keyword evidence="9" id="KW-0548">Nucleotidyltransferase</keyword>
<dbReference type="Pfam" id="PF00717">
    <property type="entry name" value="Peptidase_S24"/>
    <property type="match status" value="1"/>
</dbReference>
<dbReference type="AlphaFoldDB" id="A0A6N0ISH2"/>
<dbReference type="Gene3D" id="2.10.109.10">
    <property type="entry name" value="Umud Fragment, subunit A"/>
    <property type="match status" value="1"/>
</dbReference>
<keyword evidence="2" id="KW-0227">DNA damage</keyword>
<dbReference type="SUPFAM" id="SSF51306">
    <property type="entry name" value="LexA/Signal peptidase"/>
    <property type="match status" value="1"/>
</dbReference>
<keyword evidence="3 7" id="KW-0378">Hydrolase</keyword>
<feature type="domain" description="Peptidase S24/S26A/S26B/S26C" evidence="8">
    <location>
        <begin position="20"/>
        <end position="134"/>
    </location>
</feature>
<protein>
    <submittedName>
        <fullName evidence="9">Translesion error-prone DNA polymerase V autoproteolytic subunit</fullName>
        <ecNumber evidence="9">2.7.7.7</ecNumber>
    </submittedName>
</protein>
<dbReference type="GO" id="GO:0009432">
    <property type="term" value="P:SOS response"/>
    <property type="evidence" value="ECO:0007669"/>
    <property type="project" value="UniProtKB-KW"/>
</dbReference>
<evidence type="ECO:0000256" key="5">
    <source>
        <dbReference type="ARBA" id="ARBA00023204"/>
    </source>
</evidence>
<dbReference type="InterPro" id="IPR015927">
    <property type="entry name" value="Peptidase_S24_S26A/B/C"/>
</dbReference>
<dbReference type="EMBL" id="CP054565">
    <property type="protein sequence ID" value="QKQ37707.1"/>
    <property type="molecule type" value="Genomic_DNA"/>
</dbReference>
<dbReference type="InterPro" id="IPR036286">
    <property type="entry name" value="LexA/Signal_pep-like_sf"/>
</dbReference>
<dbReference type="RefSeq" id="WP_181695876.1">
    <property type="nucleotide sequence ID" value="NZ_CAJGGD010000068.1"/>
</dbReference>
<proteinExistence type="inferred from homology"/>
<dbReference type="GO" id="GO:0006281">
    <property type="term" value="P:DNA repair"/>
    <property type="evidence" value="ECO:0007669"/>
    <property type="project" value="UniProtKB-KW"/>
</dbReference>
<dbReference type="CDD" id="cd06529">
    <property type="entry name" value="S24_LexA-like"/>
    <property type="match status" value="1"/>
</dbReference>
<keyword evidence="6" id="KW-0742">SOS response</keyword>
<dbReference type="PANTHER" id="PTHR33516">
    <property type="entry name" value="LEXA REPRESSOR"/>
    <property type="match status" value="1"/>
</dbReference>
<name>A0A6N0ISH2_ECOLX</name>
<keyword evidence="5" id="KW-0234">DNA repair</keyword>
<dbReference type="GO" id="GO:0003887">
    <property type="term" value="F:DNA-directed DNA polymerase activity"/>
    <property type="evidence" value="ECO:0007669"/>
    <property type="project" value="UniProtKB-EC"/>
</dbReference>
<geneLocation type="plasmid" evidence="9">
    <name>pSCU-478-1</name>
</geneLocation>
<dbReference type="PANTHER" id="PTHR33516:SF2">
    <property type="entry name" value="LEXA REPRESSOR-RELATED"/>
    <property type="match status" value="1"/>
</dbReference>
<organism evidence="9">
    <name type="scientific">Escherichia coli</name>
    <dbReference type="NCBI Taxonomy" id="562"/>
    <lineage>
        <taxon>Bacteria</taxon>
        <taxon>Pseudomonadati</taxon>
        <taxon>Pseudomonadota</taxon>
        <taxon>Gammaproteobacteria</taxon>
        <taxon>Enterobacterales</taxon>
        <taxon>Enterobacteriaceae</taxon>
        <taxon>Escherichia</taxon>
    </lineage>
</organism>
<evidence type="ECO:0000256" key="3">
    <source>
        <dbReference type="ARBA" id="ARBA00022801"/>
    </source>
</evidence>
<evidence type="ECO:0000256" key="1">
    <source>
        <dbReference type="ARBA" id="ARBA00007484"/>
    </source>
</evidence>
<evidence type="ECO:0000259" key="8">
    <source>
        <dbReference type="Pfam" id="PF00717"/>
    </source>
</evidence>
<dbReference type="GO" id="GO:0016787">
    <property type="term" value="F:hydrolase activity"/>
    <property type="evidence" value="ECO:0007669"/>
    <property type="project" value="UniProtKB-KW"/>
</dbReference>
<dbReference type="EC" id="2.7.7.7" evidence="9"/>
<dbReference type="GO" id="GO:0006355">
    <property type="term" value="P:regulation of DNA-templated transcription"/>
    <property type="evidence" value="ECO:0007669"/>
    <property type="project" value="InterPro"/>
</dbReference>
<keyword evidence="9" id="KW-0808">Transferase</keyword>
<reference evidence="9" key="1">
    <citation type="submission" date="2020-05" db="EMBL/GenBank/DDBJ databases">
        <title>Title: F plasmids are the major carriers of antibiotic resistance genes in human-associated commensal E. coli.</title>
        <authorList>
            <person name="Stephens C."/>
            <person name="Arismendi T."/>
            <person name="Wright M."/>
            <person name="Hartman A."/>
            <person name="Gonzalez A."/>
            <person name="Gill M."/>
            <person name="Pandori M."/>
            <person name="Hess D."/>
        </authorList>
    </citation>
    <scope>NUCLEOTIDE SEQUENCE</scope>
    <source>
        <strain evidence="9">SCU-478</strain>
        <plasmid evidence="9">pSCU-478-1</plasmid>
    </source>
</reference>
<dbReference type="InterPro" id="IPR006197">
    <property type="entry name" value="Peptidase_S24_LexA"/>
</dbReference>
<evidence type="ECO:0000256" key="2">
    <source>
        <dbReference type="ARBA" id="ARBA00022763"/>
    </source>
</evidence>
<dbReference type="InterPro" id="IPR050077">
    <property type="entry name" value="LexA_repressor"/>
</dbReference>
<gene>
    <name evidence="9" type="primary">umuD</name>
    <name evidence="9" type="ORF">HPE44_25220</name>
</gene>
<dbReference type="PRINTS" id="PR00726">
    <property type="entry name" value="LEXASERPTASE"/>
</dbReference>
<dbReference type="InterPro" id="IPR039418">
    <property type="entry name" value="LexA-like"/>
</dbReference>
<evidence type="ECO:0000313" key="9">
    <source>
        <dbReference type="EMBL" id="QKQ37707.1"/>
    </source>
</evidence>
<dbReference type="GO" id="GO:0003677">
    <property type="term" value="F:DNA binding"/>
    <property type="evidence" value="ECO:0007669"/>
    <property type="project" value="InterPro"/>
</dbReference>
<comment type="similarity">
    <text evidence="1 7">Belongs to the peptidase S24 family.</text>
</comment>
<sequence>MSTVYHRLADPSGDDSYVRPLFADRCQAGFPSPATDYAEQELDLNSYCINRPAATFFLRANGESMNQAGVQNGDLLVVDRAEKPQHGDIVIAEIDGEFTVKRLLLRPRPALEPVSDSPEFRTLYPENICIFGIVTHVIHRTRELR</sequence>
<evidence type="ECO:0000256" key="4">
    <source>
        <dbReference type="ARBA" id="ARBA00022813"/>
    </source>
</evidence>